<dbReference type="InterPro" id="IPR052173">
    <property type="entry name" value="Beta-lactam_resp_regulator"/>
</dbReference>
<feature type="domain" description="Peptidase M56" evidence="3">
    <location>
        <begin position="162"/>
        <end position="254"/>
    </location>
</feature>
<feature type="transmembrane region" description="Helical" evidence="2">
    <location>
        <begin position="265"/>
        <end position="284"/>
    </location>
</feature>
<dbReference type="Proteomes" id="UP000321578">
    <property type="component" value="Unassembled WGS sequence"/>
</dbReference>
<feature type="transmembrane region" description="Helical" evidence="2">
    <location>
        <begin position="36"/>
        <end position="54"/>
    </location>
</feature>
<comment type="caution">
    <text evidence="4">The sequence shown here is derived from an EMBL/GenBank/DDBJ whole genome shotgun (WGS) entry which is preliminary data.</text>
</comment>
<name>A0A5C6ZIV9_9FLAO</name>
<keyword evidence="2" id="KW-1133">Transmembrane helix</keyword>
<gene>
    <name evidence="4" type="ORF">ESY86_08815</name>
</gene>
<dbReference type="EMBL" id="VORO01000007">
    <property type="protein sequence ID" value="TXD89472.1"/>
    <property type="molecule type" value="Genomic_DNA"/>
</dbReference>
<dbReference type="PANTHER" id="PTHR34978">
    <property type="entry name" value="POSSIBLE SENSOR-TRANSDUCER PROTEIN BLAR"/>
    <property type="match status" value="1"/>
</dbReference>
<keyword evidence="5" id="KW-1185">Reference proteome</keyword>
<evidence type="ECO:0000313" key="5">
    <source>
        <dbReference type="Proteomes" id="UP000321578"/>
    </source>
</evidence>
<feature type="transmembrane region" description="Helical" evidence="2">
    <location>
        <begin position="90"/>
        <end position="116"/>
    </location>
</feature>
<organism evidence="4 5">
    <name type="scientific">Subsaximicrobium wynnwilliamsii</name>
    <dbReference type="NCBI Taxonomy" id="291179"/>
    <lineage>
        <taxon>Bacteria</taxon>
        <taxon>Pseudomonadati</taxon>
        <taxon>Bacteroidota</taxon>
        <taxon>Flavobacteriia</taxon>
        <taxon>Flavobacteriales</taxon>
        <taxon>Flavobacteriaceae</taxon>
        <taxon>Subsaximicrobium</taxon>
    </lineage>
</organism>
<evidence type="ECO:0000259" key="3">
    <source>
        <dbReference type="Pfam" id="PF05569"/>
    </source>
</evidence>
<dbReference type="PANTHER" id="PTHR34978:SF3">
    <property type="entry name" value="SLR0241 PROTEIN"/>
    <property type="match status" value="1"/>
</dbReference>
<keyword evidence="2" id="KW-0812">Transmembrane</keyword>
<feature type="transmembrane region" description="Helical" evidence="2">
    <location>
        <begin position="179"/>
        <end position="198"/>
    </location>
</feature>
<feature type="transmembrane region" description="Helical" evidence="2">
    <location>
        <begin position="128"/>
        <end position="148"/>
    </location>
</feature>
<feature type="transmembrane region" description="Helical" evidence="2">
    <location>
        <begin position="6"/>
        <end position="24"/>
    </location>
</feature>
<dbReference type="OrthoDB" id="1522859at2"/>
<evidence type="ECO:0000313" key="4">
    <source>
        <dbReference type="EMBL" id="TXD89472.1"/>
    </source>
</evidence>
<feature type="region of interest" description="Disordered" evidence="1">
    <location>
        <begin position="374"/>
        <end position="406"/>
    </location>
</feature>
<accession>A0A5C6ZIV9</accession>
<evidence type="ECO:0000256" key="1">
    <source>
        <dbReference type="SAM" id="MobiDB-lite"/>
    </source>
</evidence>
<keyword evidence="2" id="KW-0472">Membrane</keyword>
<protein>
    <submittedName>
        <fullName evidence="4">M56 family metallopeptidase</fullName>
    </submittedName>
</protein>
<sequence length="646" mass="73152">MIMLIYLLKSSACLAVFMLFYKLFLEGSSIHHFKRFYLLATLLLAFVIPKITFVELVEPMVYNFEGLTTTTQASFTEALPQAQSSNLLPILLWTLYAAGLLVFLVKFCLNLFRIYARVRHNPTYKSKGFIQVLIENLIIPHTFFNYIFLNKSKFETDQIPKEVLLHEQTHAKQKHSIDVVLLELFQIVFWFNPLIYILKNDIKLNHEFLADAAVLKHGIKTSTYQSILLAFSSKASHQQLANAINYSSIKKRFTVMKTQSTPRSIWLRSLLILPLLAFLLFGFAQREQLVKKNADSTTNAMDTVYESVTTQNTQLQKGATKAQLAAYNKLAKHYNARANDNRVIKLKDMKRLYDIYALMDAQQKANAEPYPNFPPPPPPPAVGETSVIKKLPPPPPIPPNASAKQKSVYKKALKNYEQQVQAYTYAHKNKDGENITVTVIPDGDDLTPPPIPNQKGVIEVPMNAQAPPERVTNKRYKKPIEIVEMPTEDPFDVSTKFINIEGLLIYAVSIDGKTKYYNAQGFEVNDIGQKISKTQVNASDVIPGQYITSIYKNSKVMVVFNDNMPGQIETIYETPTPPIPPKPLSPLELVKSMAEKNAEFYYESKSVSSEKAIELLKKKEDLNIQVKSINSQTPLVYITKAPIGSE</sequence>
<dbReference type="Pfam" id="PF05569">
    <property type="entry name" value="Peptidase_M56"/>
    <property type="match status" value="1"/>
</dbReference>
<proteinExistence type="predicted"/>
<dbReference type="AlphaFoldDB" id="A0A5C6ZIV9"/>
<evidence type="ECO:0000256" key="2">
    <source>
        <dbReference type="SAM" id="Phobius"/>
    </source>
</evidence>
<reference evidence="4 5" key="1">
    <citation type="submission" date="2019-08" db="EMBL/GenBank/DDBJ databases">
        <title>Genomes of Subsaximicrobium wynnwilliamsii strains.</title>
        <authorList>
            <person name="Bowman J.P."/>
        </authorList>
    </citation>
    <scope>NUCLEOTIDE SEQUENCE [LARGE SCALE GENOMIC DNA]</scope>
    <source>
        <strain evidence="4 5">2-80-2</strain>
    </source>
</reference>
<dbReference type="CDD" id="cd07341">
    <property type="entry name" value="M56_BlaR1_MecR1_like"/>
    <property type="match status" value="1"/>
</dbReference>
<dbReference type="InterPro" id="IPR008756">
    <property type="entry name" value="Peptidase_M56"/>
</dbReference>